<keyword evidence="3 6" id="KW-0812">Transmembrane</keyword>
<accession>A0ABU6Z4J9</accession>
<dbReference type="InterPro" id="IPR036259">
    <property type="entry name" value="MFS_trans_sf"/>
</dbReference>
<dbReference type="SUPFAM" id="SSF103473">
    <property type="entry name" value="MFS general substrate transporter"/>
    <property type="match status" value="1"/>
</dbReference>
<feature type="transmembrane region" description="Helical" evidence="6">
    <location>
        <begin position="259"/>
        <end position="285"/>
    </location>
</feature>
<feature type="transmembrane region" description="Helical" evidence="6">
    <location>
        <begin position="218"/>
        <end position="239"/>
    </location>
</feature>
<keyword evidence="8" id="KW-1185">Reference proteome</keyword>
<gene>
    <name evidence="7" type="ORF">PIB30_012031</name>
</gene>
<dbReference type="Proteomes" id="UP001341840">
    <property type="component" value="Unassembled WGS sequence"/>
</dbReference>
<dbReference type="InterPro" id="IPR000109">
    <property type="entry name" value="POT_fam"/>
</dbReference>
<evidence type="ECO:0000256" key="2">
    <source>
        <dbReference type="ARBA" id="ARBA00005982"/>
    </source>
</evidence>
<evidence type="ECO:0000256" key="1">
    <source>
        <dbReference type="ARBA" id="ARBA00004141"/>
    </source>
</evidence>
<name>A0ABU6Z4J9_9FABA</name>
<keyword evidence="5 6" id="KW-0472">Membrane</keyword>
<evidence type="ECO:0000313" key="8">
    <source>
        <dbReference type="Proteomes" id="UP001341840"/>
    </source>
</evidence>
<protein>
    <submittedName>
        <fullName evidence="7">Uncharacterized protein</fullName>
    </submittedName>
</protein>
<dbReference type="Pfam" id="PF00854">
    <property type="entry name" value="PTR2"/>
    <property type="match status" value="1"/>
</dbReference>
<feature type="transmembrane region" description="Helical" evidence="6">
    <location>
        <begin position="349"/>
        <end position="367"/>
    </location>
</feature>
<feature type="transmembrane region" description="Helical" evidence="6">
    <location>
        <begin position="176"/>
        <end position="197"/>
    </location>
</feature>
<evidence type="ECO:0000256" key="5">
    <source>
        <dbReference type="ARBA" id="ARBA00023136"/>
    </source>
</evidence>
<evidence type="ECO:0000256" key="3">
    <source>
        <dbReference type="ARBA" id="ARBA00022692"/>
    </source>
</evidence>
<comment type="caution">
    <text evidence="7">The sequence shown here is derived from an EMBL/GenBank/DDBJ whole genome shotgun (WGS) entry which is preliminary data.</text>
</comment>
<dbReference type="PANTHER" id="PTHR11654">
    <property type="entry name" value="OLIGOPEPTIDE TRANSPORTER-RELATED"/>
    <property type="match status" value="1"/>
</dbReference>
<feature type="transmembrane region" description="Helical" evidence="6">
    <location>
        <begin position="306"/>
        <end position="329"/>
    </location>
</feature>
<proteinExistence type="inferred from homology"/>
<dbReference type="EMBL" id="JASCZI010271890">
    <property type="protein sequence ID" value="MED6216862.1"/>
    <property type="molecule type" value="Genomic_DNA"/>
</dbReference>
<organism evidence="7 8">
    <name type="scientific">Stylosanthes scabra</name>
    <dbReference type="NCBI Taxonomy" id="79078"/>
    <lineage>
        <taxon>Eukaryota</taxon>
        <taxon>Viridiplantae</taxon>
        <taxon>Streptophyta</taxon>
        <taxon>Embryophyta</taxon>
        <taxon>Tracheophyta</taxon>
        <taxon>Spermatophyta</taxon>
        <taxon>Magnoliopsida</taxon>
        <taxon>eudicotyledons</taxon>
        <taxon>Gunneridae</taxon>
        <taxon>Pentapetalae</taxon>
        <taxon>rosids</taxon>
        <taxon>fabids</taxon>
        <taxon>Fabales</taxon>
        <taxon>Fabaceae</taxon>
        <taxon>Papilionoideae</taxon>
        <taxon>50 kb inversion clade</taxon>
        <taxon>dalbergioids sensu lato</taxon>
        <taxon>Dalbergieae</taxon>
        <taxon>Pterocarpus clade</taxon>
        <taxon>Stylosanthes</taxon>
    </lineage>
</organism>
<evidence type="ECO:0000256" key="6">
    <source>
        <dbReference type="SAM" id="Phobius"/>
    </source>
</evidence>
<comment type="similarity">
    <text evidence="2">Belongs to the major facilitator superfamily. Proton-dependent oligopeptide transporter (POT/PTR) (TC 2.A.17) family.</text>
</comment>
<evidence type="ECO:0000256" key="4">
    <source>
        <dbReference type="ARBA" id="ARBA00022989"/>
    </source>
</evidence>
<reference evidence="7 8" key="1">
    <citation type="journal article" date="2023" name="Plants (Basel)">
        <title>Bridging the Gap: Combining Genomics and Transcriptomics Approaches to Understand Stylosanthes scabra, an Orphan Legume from the Brazilian Caatinga.</title>
        <authorList>
            <person name="Ferreira-Neto J.R.C."/>
            <person name="da Silva M.D."/>
            <person name="Binneck E."/>
            <person name="de Melo N.F."/>
            <person name="da Silva R.H."/>
            <person name="de Melo A.L.T.M."/>
            <person name="Pandolfi V."/>
            <person name="Bustamante F.O."/>
            <person name="Brasileiro-Vidal A.C."/>
            <person name="Benko-Iseppon A.M."/>
        </authorList>
    </citation>
    <scope>NUCLEOTIDE SEQUENCE [LARGE SCALE GENOMIC DNA]</scope>
    <source>
        <tissue evidence="7">Leaves</tissue>
    </source>
</reference>
<sequence>MVSLTLIVYVQSNVSWALGLGIPAALMLLSVVVFFLGTKIYVKVQPSGSPITSIVQVLVVATKKRGLKLPQEYPMLSLFNYVPPKSLNSKLPYTHQFRALDKAAILTPQDKINPDGSAAEPWNLCSMQQVEELKCLVRVLPIWISAILYHLVIVQQHTLLVFQALQSDRRFGHTNFKIPAASYNVFLMLCMTIWLPIYDRILVPLMRRATGKEAGITLLQRMGIGIFLATLSMIVSAFVEGHRRSLALSSPIGMQPRKGAISSMSALVLVPQLALAGLSESFTAVGQVEFYYKQFPENMRSIGQSLFYCGMAGSSYLSTLLISIVHKTTEKSATGNWLPEDLNKGRLDYFYFMIAAIEVMNLGYFLMCSRWYKYKGNDSTISSNSSIELNGVTKHSETSINGV</sequence>
<dbReference type="Gene3D" id="1.20.1250.20">
    <property type="entry name" value="MFS general substrate transporter like domains"/>
    <property type="match status" value="1"/>
</dbReference>
<comment type="subcellular location">
    <subcellularLocation>
        <location evidence="1">Membrane</location>
        <topology evidence="1">Multi-pass membrane protein</topology>
    </subcellularLocation>
</comment>
<keyword evidence="4 6" id="KW-1133">Transmembrane helix</keyword>
<evidence type="ECO:0000313" key="7">
    <source>
        <dbReference type="EMBL" id="MED6216862.1"/>
    </source>
</evidence>
<feature type="transmembrane region" description="Helical" evidence="6">
    <location>
        <begin position="16"/>
        <end position="37"/>
    </location>
</feature>
<feature type="transmembrane region" description="Helical" evidence="6">
    <location>
        <begin position="136"/>
        <end position="156"/>
    </location>
</feature>